<dbReference type="GO" id="GO:0005666">
    <property type="term" value="C:RNA polymerase III complex"/>
    <property type="evidence" value="ECO:0007669"/>
    <property type="project" value="UniProtKB-UniRule"/>
</dbReference>
<reference evidence="8" key="1">
    <citation type="submission" date="2021-04" db="EMBL/GenBank/DDBJ databases">
        <authorList>
            <consortium name="Molecular Ecology Group"/>
        </authorList>
    </citation>
    <scope>NUCLEOTIDE SEQUENCE</scope>
</reference>
<dbReference type="InterPro" id="IPR036388">
    <property type="entry name" value="WH-like_DNA-bd_sf"/>
</dbReference>
<evidence type="ECO:0000259" key="7">
    <source>
        <dbReference type="Pfam" id="PF22536"/>
    </source>
</evidence>
<protein>
    <recommendedName>
        <fullName evidence="5">DNA-directed RNA polymerase III subunit RPC3</fullName>
        <shortName evidence="5">RNA polymerase III subunit C3</shortName>
    </recommendedName>
</protein>
<accession>A0A8S4A255</accession>
<dbReference type="Proteomes" id="UP000678393">
    <property type="component" value="Unassembled WGS sequence"/>
</dbReference>
<sequence>VKQALCSLIQQNIVTFSQSRSGAIEYKSLPDAVISRLRYPRYIHCAKMLFGDAAELLIEEMLLQGQTDLNSAVVKVTNKLNESLVASGSGLAEISQNIVKDKVTTLVKARLLRRCENVLRDKKDRVVAIQSNTDPEVLFQLPSTQEFETNVGSKRHLPSSSEVSAKRVKLEPGVVVESQVTPANQNEGPGQWCVNTHQFHHHFRDQAIVAAVARHIDQKAAEVVRTMLRLSETRTVPTSSESIPLSFTEIYSALPKDKQIQKNTLDQYLKCLSENCSSFMTKIGESGGGVYQINFMKAMKAICVSQIETIVLERFGSKGLRMFRVLLADKQVEHKQIDERAMLPPKEAKEILFKMFDENFITMTELSKTPDHVPARTFYFFNVNLVQLSRMLLEKCCKAAANVMIRRQKCISDNKRLLDKQDRVEAIIANLVAEGATEQKEEIEQMVTPSERVQLQKVGEATKMLEQSAIQLDNTIFILESFLNYMVQPPPPPKK</sequence>
<dbReference type="Pfam" id="PF22536">
    <property type="entry name" value="WHD_POLR3C"/>
    <property type="match status" value="1"/>
</dbReference>
<dbReference type="Gene3D" id="6.10.140.1450">
    <property type="match status" value="1"/>
</dbReference>
<gene>
    <name evidence="8" type="ORF">CUNI_LOCUS19978</name>
</gene>
<feature type="domain" description="RNA polymerase III Rpc82 C -terminal" evidence="6">
    <location>
        <begin position="150"/>
        <end position="301"/>
    </location>
</feature>
<keyword evidence="4 5" id="KW-0539">Nucleus</keyword>
<dbReference type="PANTHER" id="PTHR12949:SF0">
    <property type="entry name" value="DNA-DIRECTED RNA POLYMERASE III SUBUNIT RPC3"/>
    <property type="match status" value="1"/>
</dbReference>
<dbReference type="AlphaFoldDB" id="A0A8S4A255"/>
<dbReference type="FunFam" id="1.10.10.10:FF:000256">
    <property type="entry name" value="DNA-directed RNA polymerase III subunit RPC3"/>
    <property type="match status" value="1"/>
</dbReference>
<evidence type="ECO:0000256" key="3">
    <source>
        <dbReference type="ARBA" id="ARBA00023163"/>
    </source>
</evidence>
<dbReference type="Pfam" id="PF20912">
    <property type="entry name" value="RPC3_helical"/>
    <property type="match status" value="1"/>
</dbReference>
<dbReference type="EMBL" id="CAJHNH020007157">
    <property type="protein sequence ID" value="CAG5134420.1"/>
    <property type="molecule type" value="Genomic_DNA"/>
</dbReference>
<comment type="subunit">
    <text evidence="5">Component of the RNA polymerase III (Pol III) complex consisting of 17 subunits.</text>
</comment>
<evidence type="ECO:0000313" key="9">
    <source>
        <dbReference type="Proteomes" id="UP000678393"/>
    </source>
</evidence>
<keyword evidence="2 5" id="KW-0240">DNA-directed RNA polymerase</keyword>
<dbReference type="InterPro" id="IPR055207">
    <property type="entry name" value="POLR3C_WHD"/>
</dbReference>
<organism evidence="8 9">
    <name type="scientific">Candidula unifasciata</name>
    <dbReference type="NCBI Taxonomy" id="100452"/>
    <lineage>
        <taxon>Eukaryota</taxon>
        <taxon>Metazoa</taxon>
        <taxon>Spiralia</taxon>
        <taxon>Lophotrochozoa</taxon>
        <taxon>Mollusca</taxon>
        <taxon>Gastropoda</taxon>
        <taxon>Heterobranchia</taxon>
        <taxon>Euthyneura</taxon>
        <taxon>Panpulmonata</taxon>
        <taxon>Eupulmonata</taxon>
        <taxon>Stylommatophora</taxon>
        <taxon>Helicina</taxon>
        <taxon>Helicoidea</taxon>
        <taxon>Geomitridae</taxon>
        <taxon>Candidula</taxon>
    </lineage>
</organism>
<comment type="function">
    <text evidence="5">DNA-dependent RNA polymerase catalyzes the transcription of DNA into RNA using the four ribonucleoside triphosphates as substrates. Specific core component of RNA polymerase III which synthesizes small RNAs, such as 5S rRNA and tRNAs.</text>
</comment>
<evidence type="ECO:0000256" key="2">
    <source>
        <dbReference type="ARBA" id="ARBA00022478"/>
    </source>
</evidence>
<proteinExistence type="inferred from homology"/>
<dbReference type="PANTHER" id="PTHR12949">
    <property type="entry name" value="RNA POLYMERASE III DNA DIRECTED -RELATED"/>
    <property type="match status" value="1"/>
</dbReference>
<dbReference type="Pfam" id="PF05645">
    <property type="entry name" value="RNA_pol_Rpc82"/>
    <property type="match status" value="1"/>
</dbReference>
<evidence type="ECO:0000259" key="6">
    <source>
        <dbReference type="Pfam" id="PF05645"/>
    </source>
</evidence>
<dbReference type="GO" id="GO:0006351">
    <property type="term" value="P:DNA-templated transcription"/>
    <property type="evidence" value="ECO:0007669"/>
    <property type="project" value="InterPro"/>
</dbReference>
<evidence type="ECO:0000256" key="5">
    <source>
        <dbReference type="RuleBase" id="RU367076"/>
    </source>
</evidence>
<comment type="subcellular location">
    <subcellularLocation>
        <location evidence="1 5">Nucleus</location>
    </subcellularLocation>
</comment>
<dbReference type="GO" id="GO:0003697">
    <property type="term" value="F:single-stranded DNA binding"/>
    <property type="evidence" value="ECO:0007669"/>
    <property type="project" value="UniProtKB-UniRule"/>
</dbReference>
<dbReference type="Gene3D" id="1.10.10.10">
    <property type="entry name" value="Winged helix-like DNA-binding domain superfamily/Winged helix DNA-binding domain"/>
    <property type="match status" value="3"/>
</dbReference>
<feature type="domain" description="DNA-directed RNA polymerase III subunit RPC3 winged-helix" evidence="7">
    <location>
        <begin position="307"/>
        <end position="383"/>
    </location>
</feature>
<dbReference type="FunFam" id="1.10.10.10:FF:000199">
    <property type="entry name" value="DNA-directed RNA polymerase III subunit RPC3"/>
    <property type="match status" value="1"/>
</dbReference>
<comment type="caution">
    <text evidence="8">The sequence shown here is derived from an EMBL/GenBank/DDBJ whole genome shotgun (WGS) entry which is preliminary data.</text>
</comment>
<name>A0A8S4A255_9EUPU</name>
<keyword evidence="3 5" id="KW-0804">Transcription</keyword>
<evidence type="ECO:0000313" key="8">
    <source>
        <dbReference type="EMBL" id="CAG5134420.1"/>
    </source>
</evidence>
<feature type="non-terminal residue" evidence="8">
    <location>
        <position position="1"/>
    </location>
</feature>
<evidence type="ECO:0000256" key="1">
    <source>
        <dbReference type="ARBA" id="ARBA00004123"/>
    </source>
</evidence>
<dbReference type="InterPro" id="IPR008806">
    <property type="entry name" value="RNA_pol_III_Rpc82_C"/>
</dbReference>
<dbReference type="InterPro" id="IPR039748">
    <property type="entry name" value="RPC3"/>
</dbReference>
<comment type="similarity">
    <text evidence="5">Belongs to the eukaryotic RPC3/POLR3C RNA polymerase subunit family.</text>
</comment>
<evidence type="ECO:0000256" key="4">
    <source>
        <dbReference type="ARBA" id="ARBA00023242"/>
    </source>
</evidence>
<dbReference type="OrthoDB" id="272392at2759"/>
<keyword evidence="9" id="KW-1185">Reference proteome</keyword>